<comment type="caution">
    <text evidence="12">The sequence shown here is derived from an EMBL/GenBank/DDBJ whole genome shotgun (WGS) entry which is preliminary data.</text>
</comment>
<sequence>MYKPTIGLEIHSELKTKTKMFCGCANDPEERHANVNICPVCTGHPGCLPTINKEAVRKVIKLGMALGSEIPTISKFDRKNYFYPDLPKAYQISQYDQPLVAGGVLKGVRLERVHLEEDTARIAHSSQLTDYPKDAKPASLIDYNRSSMPLMELVTKPDITSGEQAVAFAKELQLILRYLGISDADMEKGQMRVEANISVSKTDELGTKVEVKNLNSFRAVSDSIDFEIKRQIELLERGEKVVQSTRGWDEKKKETVLQRLKEQAHDYRYFPEPDLPAIDLAHFDMESIKDEIIELPQQKRERLVSEYGLGEEQANILAESIETAEWFERAVSEARAIQSDMQSSSVYNYFISDLRGMMKEAGIGLDALKVTPFHFARVIAFVAQGKLNSRLAKDVLKEMFDTGADPDEIMNAKGLNEDISTEMLQGVIKETIEENPKAIEDYKKGQQNALQFLVGKVMGKMKGRANPEELKGLFEELLK</sequence>
<keyword evidence="5 10" id="KW-0067">ATP-binding</keyword>
<feature type="domain" description="Asn/Gln amidotransferase" evidence="11">
    <location>
        <begin position="325"/>
        <end position="478"/>
    </location>
</feature>
<evidence type="ECO:0000256" key="3">
    <source>
        <dbReference type="ARBA" id="ARBA00022598"/>
    </source>
</evidence>
<dbReference type="Proteomes" id="UP000034665">
    <property type="component" value="Unassembled WGS sequence"/>
</dbReference>
<dbReference type="GO" id="GO:0070681">
    <property type="term" value="P:glutaminyl-tRNAGln biosynthesis via transamidation"/>
    <property type="evidence" value="ECO:0007669"/>
    <property type="project" value="TreeGrafter"/>
</dbReference>
<dbReference type="GO" id="GO:0006412">
    <property type="term" value="P:translation"/>
    <property type="evidence" value="ECO:0007669"/>
    <property type="project" value="UniProtKB-UniRule"/>
</dbReference>
<keyword evidence="12" id="KW-0808">Transferase</keyword>
<evidence type="ECO:0000256" key="1">
    <source>
        <dbReference type="ARBA" id="ARBA00005306"/>
    </source>
</evidence>
<evidence type="ECO:0000256" key="9">
    <source>
        <dbReference type="ARBA" id="ARBA00047913"/>
    </source>
</evidence>
<dbReference type="SUPFAM" id="SSF55931">
    <property type="entry name" value="Glutamine synthetase/guanido kinase"/>
    <property type="match status" value="1"/>
</dbReference>
<evidence type="ECO:0000256" key="2">
    <source>
        <dbReference type="ARBA" id="ARBA00011123"/>
    </source>
</evidence>
<dbReference type="EC" id="6.3.5.-" evidence="10"/>
<dbReference type="PATRIC" id="fig|1619013.3.peg.978"/>
<accession>A0A0G0QP74</accession>
<dbReference type="SMART" id="SM00845">
    <property type="entry name" value="GatB_Yqey"/>
    <property type="match status" value="1"/>
</dbReference>
<gene>
    <name evidence="10" type="primary">gatB</name>
    <name evidence="12" type="ORF">UT41_C0003G0122</name>
</gene>
<dbReference type="Pfam" id="PF02934">
    <property type="entry name" value="GatB_N"/>
    <property type="match status" value="1"/>
</dbReference>
<dbReference type="InterPro" id="IPR023168">
    <property type="entry name" value="GatB_Yqey_C_2"/>
</dbReference>
<dbReference type="InterPro" id="IPR017958">
    <property type="entry name" value="Gln-tRNA_amidoTrfase_suB_CS"/>
</dbReference>
<evidence type="ECO:0000313" key="12">
    <source>
        <dbReference type="EMBL" id="KKR12195.1"/>
    </source>
</evidence>
<dbReference type="InterPro" id="IPR003789">
    <property type="entry name" value="Asn/Gln_tRNA_amidoTrase-B-like"/>
</dbReference>
<evidence type="ECO:0000259" key="11">
    <source>
        <dbReference type="SMART" id="SM00845"/>
    </source>
</evidence>
<keyword evidence="3 10" id="KW-0436">Ligase</keyword>
<dbReference type="EMBL" id="LBWR01000003">
    <property type="protein sequence ID" value="KKR12195.1"/>
    <property type="molecule type" value="Genomic_DNA"/>
</dbReference>
<comment type="similarity">
    <text evidence="1 10">Belongs to the GatB/GatE family. GatB subfamily.</text>
</comment>
<dbReference type="InterPro" id="IPR042114">
    <property type="entry name" value="GatB_C_1"/>
</dbReference>
<dbReference type="SUPFAM" id="SSF89095">
    <property type="entry name" value="GatB/YqeY motif"/>
    <property type="match status" value="1"/>
</dbReference>
<dbReference type="PROSITE" id="PS01234">
    <property type="entry name" value="GATB"/>
    <property type="match status" value="1"/>
</dbReference>
<evidence type="ECO:0000256" key="8">
    <source>
        <dbReference type="ARBA" id="ARBA00047380"/>
    </source>
</evidence>
<keyword evidence="4 10" id="KW-0547">Nucleotide-binding</keyword>
<dbReference type="FunFam" id="1.10.10.410:FF:000001">
    <property type="entry name" value="Aspartyl/glutamyl-tRNA(Asn/Gln) amidotransferase subunit B"/>
    <property type="match status" value="1"/>
</dbReference>
<dbReference type="HAMAP" id="MF_00121">
    <property type="entry name" value="GatB"/>
    <property type="match status" value="1"/>
</dbReference>
<evidence type="ECO:0000313" key="13">
    <source>
        <dbReference type="Proteomes" id="UP000034665"/>
    </source>
</evidence>
<dbReference type="GO" id="GO:0050566">
    <property type="term" value="F:asparaginyl-tRNA synthase (glutamine-hydrolyzing) activity"/>
    <property type="evidence" value="ECO:0007669"/>
    <property type="project" value="RHEA"/>
</dbReference>
<evidence type="ECO:0000256" key="6">
    <source>
        <dbReference type="ARBA" id="ARBA00022917"/>
    </source>
</evidence>
<dbReference type="NCBIfam" id="NF004012">
    <property type="entry name" value="PRK05477.1-2"/>
    <property type="match status" value="1"/>
</dbReference>
<protein>
    <recommendedName>
        <fullName evidence="10">Aspartyl/glutamyl-tRNA(Asn/Gln) amidotransferase subunit B</fullName>
        <shortName evidence="10">Asp/Glu-ADT subunit B</shortName>
        <ecNumber evidence="10">6.3.5.-</ecNumber>
    </recommendedName>
</protein>
<evidence type="ECO:0000256" key="4">
    <source>
        <dbReference type="ARBA" id="ARBA00022741"/>
    </source>
</evidence>
<dbReference type="InterPro" id="IPR004413">
    <property type="entry name" value="GatB"/>
</dbReference>
<dbReference type="GO" id="GO:0016740">
    <property type="term" value="F:transferase activity"/>
    <property type="evidence" value="ECO:0007669"/>
    <property type="project" value="UniProtKB-KW"/>
</dbReference>
<comment type="catalytic activity">
    <reaction evidence="9 10">
        <text>L-glutamyl-tRNA(Gln) + L-glutamine + ATP + H2O = L-glutaminyl-tRNA(Gln) + L-glutamate + ADP + phosphate + H(+)</text>
        <dbReference type="Rhea" id="RHEA:17521"/>
        <dbReference type="Rhea" id="RHEA-COMP:9681"/>
        <dbReference type="Rhea" id="RHEA-COMP:9684"/>
        <dbReference type="ChEBI" id="CHEBI:15377"/>
        <dbReference type="ChEBI" id="CHEBI:15378"/>
        <dbReference type="ChEBI" id="CHEBI:29985"/>
        <dbReference type="ChEBI" id="CHEBI:30616"/>
        <dbReference type="ChEBI" id="CHEBI:43474"/>
        <dbReference type="ChEBI" id="CHEBI:58359"/>
        <dbReference type="ChEBI" id="CHEBI:78520"/>
        <dbReference type="ChEBI" id="CHEBI:78521"/>
        <dbReference type="ChEBI" id="CHEBI:456216"/>
    </reaction>
</comment>
<dbReference type="Pfam" id="PF02637">
    <property type="entry name" value="GatB_Yqey"/>
    <property type="match status" value="1"/>
</dbReference>
<dbReference type="NCBIfam" id="TIGR00133">
    <property type="entry name" value="gatB"/>
    <property type="match status" value="1"/>
</dbReference>
<dbReference type="Gene3D" id="1.10.10.410">
    <property type="match status" value="1"/>
</dbReference>
<name>A0A0G0QP74_9BACT</name>
<evidence type="ECO:0000256" key="7">
    <source>
        <dbReference type="ARBA" id="ARBA00024799"/>
    </source>
</evidence>
<comment type="subunit">
    <text evidence="2 10">Heterotrimer of A, B and C subunits.</text>
</comment>
<dbReference type="PANTHER" id="PTHR11659:SF0">
    <property type="entry name" value="GLUTAMYL-TRNA(GLN) AMIDOTRANSFERASE SUBUNIT B, MITOCHONDRIAL"/>
    <property type="match status" value="1"/>
</dbReference>
<evidence type="ECO:0000256" key="5">
    <source>
        <dbReference type="ARBA" id="ARBA00022840"/>
    </source>
</evidence>
<evidence type="ECO:0000256" key="10">
    <source>
        <dbReference type="HAMAP-Rule" id="MF_00121"/>
    </source>
</evidence>
<dbReference type="InterPro" id="IPR006075">
    <property type="entry name" value="Asn/Gln-tRNA_Trfase_suB/E_cat"/>
</dbReference>
<dbReference type="InterPro" id="IPR017959">
    <property type="entry name" value="Asn/Gln-tRNA_amidoTrfase_suB/E"/>
</dbReference>
<dbReference type="AlphaFoldDB" id="A0A0G0QP74"/>
<dbReference type="GO" id="GO:0005524">
    <property type="term" value="F:ATP binding"/>
    <property type="evidence" value="ECO:0007669"/>
    <property type="project" value="UniProtKB-KW"/>
</dbReference>
<comment type="catalytic activity">
    <reaction evidence="8 10">
        <text>L-aspartyl-tRNA(Asn) + L-glutamine + ATP + H2O = L-asparaginyl-tRNA(Asn) + L-glutamate + ADP + phosphate + 2 H(+)</text>
        <dbReference type="Rhea" id="RHEA:14513"/>
        <dbReference type="Rhea" id="RHEA-COMP:9674"/>
        <dbReference type="Rhea" id="RHEA-COMP:9677"/>
        <dbReference type="ChEBI" id="CHEBI:15377"/>
        <dbReference type="ChEBI" id="CHEBI:15378"/>
        <dbReference type="ChEBI" id="CHEBI:29985"/>
        <dbReference type="ChEBI" id="CHEBI:30616"/>
        <dbReference type="ChEBI" id="CHEBI:43474"/>
        <dbReference type="ChEBI" id="CHEBI:58359"/>
        <dbReference type="ChEBI" id="CHEBI:78515"/>
        <dbReference type="ChEBI" id="CHEBI:78516"/>
        <dbReference type="ChEBI" id="CHEBI:456216"/>
    </reaction>
</comment>
<reference evidence="12 13" key="1">
    <citation type="journal article" date="2015" name="Nature">
        <title>rRNA introns, odd ribosomes, and small enigmatic genomes across a large radiation of phyla.</title>
        <authorList>
            <person name="Brown C.T."/>
            <person name="Hug L.A."/>
            <person name="Thomas B.C."/>
            <person name="Sharon I."/>
            <person name="Castelle C.J."/>
            <person name="Singh A."/>
            <person name="Wilkins M.J."/>
            <person name="Williams K.H."/>
            <person name="Banfield J.F."/>
        </authorList>
    </citation>
    <scope>NUCLEOTIDE SEQUENCE [LARGE SCALE GENOMIC DNA]</scope>
</reference>
<dbReference type="Gene3D" id="1.10.150.380">
    <property type="entry name" value="GatB domain, N-terminal subdomain"/>
    <property type="match status" value="1"/>
</dbReference>
<dbReference type="InterPro" id="IPR014746">
    <property type="entry name" value="Gln_synth/guanido_kin_cat_dom"/>
</dbReference>
<organism evidence="12 13">
    <name type="scientific">Candidatus Wolfebacteria bacterium GW2011_GWC2_39_22</name>
    <dbReference type="NCBI Taxonomy" id="1619013"/>
    <lineage>
        <taxon>Bacteria</taxon>
        <taxon>Candidatus Wolfeibacteriota</taxon>
    </lineage>
</organism>
<dbReference type="InterPro" id="IPR018027">
    <property type="entry name" value="Asn/Gln_amidotransferase"/>
</dbReference>
<comment type="function">
    <text evidence="7 10">Allows the formation of correctly charged Asn-tRNA(Asn) or Gln-tRNA(Gln) through the transamidation of misacylated Asp-tRNA(Asn) or Glu-tRNA(Gln) in organisms which lack either or both of asparaginyl-tRNA or glutaminyl-tRNA synthetases. The reaction takes place in the presence of glutamine and ATP through an activated phospho-Asp-tRNA(Asn) or phospho-Glu-tRNA(Gln).</text>
</comment>
<keyword evidence="6 10" id="KW-0648">Protein biosynthesis</keyword>
<dbReference type="GO" id="GO:0050567">
    <property type="term" value="F:glutaminyl-tRNA synthase (glutamine-hydrolyzing) activity"/>
    <property type="evidence" value="ECO:0007669"/>
    <property type="project" value="UniProtKB-UniRule"/>
</dbReference>
<dbReference type="STRING" id="1619013.UT41_C0003G0122"/>
<dbReference type="PANTHER" id="PTHR11659">
    <property type="entry name" value="GLUTAMYL-TRNA GLN AMIDOTRANSFERASE SUBUNIT B MITOCHONDRIAL AND PROKARYOTIC PET112-RELATED"/>
    <property type="match status" value="1"/>
</dbReference>
<proteinExistence type="inferred from homology"/>
<dbReference type="NCBIfam" id="NF004014">
    <property type="entry name" value="PRK05477.1-4"/>
    <property type="match status" value="1"/>
</dbReference>